<accession>A0A8D8CU68</accession>
<dbReference type="EMBL" id="HBUE01136747">
    <property type="protein sequence ID" value="CAG6498905.1"/>
    <property type="molecule type" value="Transcribed_RNA"/>
</dbReference>
<dbReference type="EMBL" id="HBUE01136752">
    <property type="protein sequence ID" value="CAG6498908.1"/>
    <property type="molecule type" value="Transcribed_RNA"/>
</dbReference>
<dbReference type="EMBL" id="HBUE01136745">
    <property type="protein sequence ID" value="CAG6498904.1"/>
    <property type="molecule type" value="Transcribed_RNA"/>
</dbReference>
<reference evidence="2" key="1">
    <citation type="submission" date="2021-05" db="EMBL/GenBank/DDBJ databases">
        <authorList>
            <person name="Alioto T."/>
            <person name="Alioto T."/>
            <person name="Gomez Garrido J."/>
        </authorList>
    </citation>
    <scope>NUCLEOTIDE SEQUENCE</scope>
</reference>
<evidence type="ECO:0000313" key="2">
    <source>
        <dbReference type="EMBL" id="CAG6498904.1"/>
    </source>
</evidence>
<keyword evidence="1" id="KW-1133">Transmembrane helix</keyword>
<keyword evidence="1" id="KW-0812">Transmembrane</keyword>
<protein>
    <submittedName>
        <fullName evidence="2">(northern house mosquito) hypothetical protein</fullName>
    </submittedName>
</protein>
<proteinExistence type="predicted"/>
<organism evidence="2">
    <name type="scientific">Culex pipiens</name>
    <name type="common">House mosquito</name>
    <dbReference type="NCBI Taxonomy" id="7175"/>
    <lineage>
        <taxon>Eukaryota</taxon>
        <taxon>Metazoa</taxon>
        <taxon>Ecdysozoa</taxon>
        <taxon>Arthropoda</taxon>
        <taxon>Hexapoda</taxon>
        <taxon>Insecta</taxon>
        <taxon>Pterygota</taxon>
        <taxon>Neoptera</taxon>
        <taxon>Endopterygota</taxon>
        <taxon>Diptera</taxon>
        <taxon>Nematocera</taxon>
        <taxon>Culicoidea</taxon>
        <taxon>Culicidae</taxon>
        <taxon>Culicinae</taxon>
        <taxon>Culicini</taxon>
        <taxon>Culex</taxon>
        <taxon>Culex</taxon>
    </lineage>
</organism>
<name>A0A8D8CU68_CULPI</name>
<dbReference type="AlphaFoldDB" id="A0A8D8CU68"/>
<sequence length="136" mass="15522">MLVRAISSRPTRLCVSFYFGVQHGKKLSFVNKLLLMFKKLLSRCNFSSSANFAQNCIHNTTKVAANICRPFCSAVFQVAIFRSVGRDERTISSHFPFGKVSLKNDALNMYIFKFCFALLRVVGIYKFLITHFSPSY</sequence>
<feature type="transmembrane region" description="Helical" evidence="1">
    <location>
        <begin position="110"/>
        <end position="129"/>
    </location>
</feature>
<evidence type="ECO:0000256" key="1">
    <source>
        <dbReference type="SAM" id="Phobius"/>
    </source>
</evidence>
<keyword evidence="1" id="KW-0472">Membrane</keyword>